<evidence type="ECO:0000313" key="3">
    <source>
        <dbReference type="Proteomes" id="UP000838878"/>
    </source>
</evidence>
<dbReference type="EMBL" id="OV170230">
    <property type="protein sequence ID" value="CAH0715580.1"/>
    <property type="molecule type" value="Genomic_DNA"/>
</dbReference>
<evidence type="ECO:0000256" key="1">
    <source>
        <dbReference type="SAM" id="MobiDB-lite"/>
    </source>
</evidence>
<feature type="region of interest" description="Disordered" evidence="1">
    <location>
        <begin position="33"/>
        <end position="54"/>
    </location>
</feature>
<accession>A0A8J9UVW1</accession>
<dbReference type="OrthoDB" id="6965320at2759"/>
<name>A0A8J9UVW1_9NEOP</name>
<feature type="compositionally biased region" description="Basic and acidic residues" evidence="1">
    <location>
        <begin position="45"/>
        <end position="54"/>
    </location>
</feature>
<feature type="compositionally biased region" description="Basic residues" evidence="1">
    <location>
        <begin position="33"/>
        <end position="44"/>
    </location>
</feature>
<dbReference type="AlphaFoldDB" id="A0A8J9UVW1"/>
<feature type="non-terminal residue" evidence="2">
    <location>
        <position position="112"/>
    </location>
</feature>
<dbReference type="Proteomes" id="UP000838878">
    <property type="component" value="Chromosome 10"/>
</dbReference>
<reference evidence="2" key="1">
    <citation type="submission" date="2021-12" db="EMBL/GenBank/DDBJ databases">
        <authorList>
            <person name="Martin H S."/>
        </authorList>
    </citation>
    <scope>NUCLEOTIDE SEQUENCE</scope>
</reference>
<evidence type="ECO:0000313" key="2">
    <source>
        <dbReference type="EMBL" id="CAH0715580.1"/>
    </source>
</evidence>
<sequence length="112" mass="12451">MKPTAIFLRTRFKYGIPVCERERRVPLTLRQGRARAARLRPRCTKHNDADNAVPDRSDMSAKILCYHIGVKAPNVAGLGLRDTRNDVRTCAVNDSSGVSPPGQPVPRLMTAR</sequence>
<keyword evidence="3" id="KW-1185">Reference proteome</keyword>
<gene>
    <name evidence="2" type="ORF">BINO364_LOCUS2488</name>
</gene>
<proteinExistence type="predicted"/>
<protein>
    <submittedName>
        <fullName evidence="2">Uncharacterized protein</fullName>
    </submittedName>
</protein>
<feature type="region of interest" description="Disordered" evidence="1">
    <location>
        <begin position="91"/>
        <end position="112"/>
    </location>
</feature>
<organism evidence="2 3">
    <name type="scientific">Brenthis ino</name>
    <name type="common">lesser marbled fritillary</name>
    <dbReference type="NCBI Taxonomy" id="405034"/>
    <lineage>
        <taxon>Eukaryota</taxon>
        <taxon>Metazoa</taxon>
        <taxon>Ecdysozoa</taxon>
        <taxon>Arthropoda</taxon>
        <taxon>Hexapoda</taxon>
        <taxon>Insecta</taxon>
        <taxon>Pterygota</taxon>
        <taxon>Neoptera</taxon>
        <taxon>Endopterygota</taxon>
        <taxon>Lepidoptera</taxon>
        <taxon>Glossata</taxon>
        <taxon>Ditrysia</taxon>
        <taxon>Papilionoidea</taxon>
        <taxon>Nymphalidae</taxon>
        <taxon>Heliconiinae</taxon>
        <taxon>Argynnini</taxon>
        <taxon>Brenthis</taxon>
    </lineage>
</organism>